<dbReference type="GO" id="GO:0015562">
    <property type="term" value="F:efflux transmembrane transporter activity"/>
    <property type="evidence" value="ECO:0007669"/>
    <property type="project" value="TreeGrafter"/>
</dbReference>
<keyword evidence="2" id="KW-0175">Coiled coil</keyword>
<accession>A0A7H1NT75</accession>
<feature type="domain" description="CusB-like beta-barrel" evidence="4">
    <location>
        <begin position="232"/>
        <end position="303"/>
    </location>
</feature>
<name>A0A7H1NT75_9PROT</name>
<comment type="similarity">
    <text evidence="1">Belongs to the membrane fusion protein (MFP) (TC 8.A.1) family.</text>
</comment>
<evidence type="ECO:0000256" key="2">
    <source>
        <dbReference type="SAM" id="Coils"/>
    </source>
</evidence>
<dbReference type="Pfam" id="PF25954">
    <property type="entry name" value="Beta-barrel_RND_2"/>
    <property type="match status" value="1"/>
</dbReference>
<dbReference type="Gene3D" id="2.40.420.20">
    <property type="match status" value="1"/>
</dbReference>
<dbReference type="SUPFAM" id="SSF111369">
    <property type="entry name" value="HlyD-like secretion proteins"/>
    <property type="match status" value="1"/>
</dbReference>
<evidence type="ECO:0000256" key="1">
    <source>
        <dbReference type="ARBA" id="ARBA00009477"/>
    </source>
</evidence>
<keyword evidence="3" id="KW-1133">Transmembrane helix</keyword>
<feature type="transmembrane region" description="Helical" evidence="3">
    <location>
        <begin position="12"/>
        <end position="29"/>
    </location>
</feature>
<sequence length="401" mass="43953">MTASRKSSKVIGFGVVLLALIIAGLGILYRKHEMNSLRRETLKSAIVKVAVISPQPAPPRRVLDLPGNIVPWYQATIFARVPGYVKAWYKDYGARVKKGDVLAVLNTPDLDAQYAAAKADARVKQAQYDLATLRAKRWKALEGTEAVAKMQVDVYIAEARAAQATLEAAQREVQKFEALEAFKTIVAPFDGAVISREINLGDFVGQTGGNMEAQGGSSELFTVADIEKVRIFVSVPQDFAYILTPDLVGDLYLPQYKDRVFKAKYLTTAGAFDPATRTAVTELEIDNKDHFLWPGSYAHVHFDVPNVKGVLVIPETTLIFRSAGTQVALLTKGNKVHLQNVRLGDNTGVNVEILSGIQEKDMIINNPPADIQEGEEVNVVPLTPGYNAPVVSHTSEQKHHH</sequence>
<dbReference type="InterPro" id="IPR058792">
    <property type="entry name" value="Beta-barrel_RND_2"/>
</dbReference>
<evidence type="ECO:0000259" key="4">
    <source>
        <dbReference type="Pfam" id="PF25954"/>
    </source>
</evidence>
<dbReference type="Gene3D" id="1.10.287.470">
    <property type="entry name" value="Helix hairpin bin"/>
    <property type="match status" value="1"/>
</dbReference>
<evidence type="ECO:0000313" key="7">
    <source>
        <dbReference type="Proteomes" id="UP000516349"/>
    </source>
</evidence>
<dbReference type="InterPro" id="IPR058647">
    <property type="entry name" value="BSH_CzcB-like"/>
</dbReference>
<dbReference type="AlphaFoldDB" id="A0A7H1NT75"/>
<protein>
    <submittedName>
        <fullName evidence="6">Multidrug resistance protein MdtA</fullName>
    </submittedName>
</protein>
<reference evidence="6 7" key="1">
    <citation type="submission" date="2020-08" db="EMBL/GenBank/DDBJ databases">
        <title>Complete genome sequence of Entomobacter blattae G55GP.</title>
        <authorList>
            <person name="Poehlein A."/>
            <person name="Guzman J."/>
            <person name="Daniel R."/>
            <person name="Vilcinskas A."/>
        </authorList>
    </citation>
    <scope>NUCLEOTIDE SEQUENCE [LARGE SCALE GENOMIC DNA]</scope>
    <source>
        <strain evidence="6 7">G55GP</strain>
    </source>
</reference>
<evidence type="ECO:0000259" key="5">
    <source>
        <dbReference type="Pfam" id="PF25973"/>
    </source>
</evidence>
<dbReference type="EMBL" id="CP060244">
    <property type="protein sequence ID" value="QNT78985.1"/>
    <property type="molecule type" value="Genomic_DNA"/>
</dbReference>
<dbReference type="Gene3D" id="2.40.30.170">
    <property type="match status" value="1"/>
</dbReference>
<dbReference type="PANTHER" id="PTHR30469">
    <property type="entry name" value="MULTIDRUG RESISTANCE PROTEIN MDTA"/>
    <property type="match status" value="1"/>
</dbReference>
<dbReference type="GO" id="GO:1990281">
    <property type="term" value="C:efflux pump complex"/>
    <property type="evidence" value="ECO:0007669"/>
    <property type="project" value="TreeGrafter"/>
</dbReference>
<dbReference type="RefSeq" id="WP_203413193.1">
    <property type="nucleotide sequence ID" value="NZ_CP060244.1"/>
</dbReference>
<keyword evidence="7" id="KW-1185">Reference proteome</keyword>
<dbReference type="Gene3D" id="2.40.50.100">
    <property type="match status" value="1"/>
</dbReference>
<dbReference type="PANTHER" id="PTHR30469:SF37">
    <property type="entry name" value="RAGD PROTEIN"/>
    <property type="match status" value="1"/>
</dbReference>
<dbReference type="NCBIfam" id="TIGR01730">
    <property type="entry name" value="RND_mfp"/>
    <property type="match status" value="1"/>
</dbReference>
<evidence type="ECO:0000313" key="6">
    <source>
        <dbReference type="EMBL" id="QNT78985.1"/>
    </source>
</evidence>
<dbReference type="Proteomes" id="UP000516349">
    <property type="component" value="Chromosome"/>
</dbReference>
<dbReference type="KEGG" id="ebla:JGUZn3_17680"/>
<keyword evidence="3" id="KW-0812">Transmembrane</keyword>
<organism evidence="6 7">
    <name type="scientific">Entomobacter blattae</name>
    <dbReference type="NCBI Taxonomy" id="2762277"/>
    <lineage>
        <taxon>Bacteria</taxon>
        <taxon>Pseudomonadati</taxon>
        <taxon>Pseudomonadota</taxon>
        <taxon>Alphaproteobacteria</taxon>
        <taxon>Acetobacterales</taxon>
        <taxon>Acetobacteraceae</taxon>
        <taxon>Entomobacter</taxon>
    </lineage>
</organism>
<keyword evidence="3" id="KW-0472">Membrane</keyword>
<proteinExistence type="inferred from homology"/>
<dbReference type="InterPro" id="IPR006143">
    <property type="entry name" value="RND_pump_MFP"/>
</dbReference>
<feature type="domain" description="CzcB-like barrel-sandwich hybrid" evidence="5">
    <location>
        <begin position="75"/>
        <end position="206"/>
    </location>
</feature>
<feature type="coiled-coil region" evidence="2">
    <location>
        <begin position="116"/>
        <end position="179"/>
    </location>
</feature>
<dbReference type="Pfam" id="PF25973">
    <property type="entry name" value="BSH_CzcB"/>
    <property type="match status" value="1"/>
</dbReference>
<evidence type="ECO:0000256" key="3">
    <source>
        <dbReference type="SAM" id="Phobius"/>
    </source>
</evidence>
<gene>
    <name evidence="6" type="primary">mdtA_3</name>
    <name evidence="6" type="ORF">JGUZn3_17680</name>
</gene>